<dbReference type="EMBL" id="CP016171">
    <property type="protein sequence ID" value="ANN72737.1"/>
    <property type="molecule type" value="Genomic_DNA"/>
</dbReference>
<evidence type="ECO:0000256" key="2">
    <source>
        <dbReference type="SAM" id="Phobius"/>
    </source>
</evidence>
<feature type="region of interest" description="Disordered" evidence="1">
    <location>
        <begin position="26"/>
        <end position="101"/>
    </location>
</feature>
<organism evidence="3 4">
    <name type="scientific">Bordetella bronchialis</name>
    <dbReference type="NCBI Taxonomy" id="463025"/>
    <lineage>
        <taxon>Bacteria</taxon>
        <taxon>Pseudomonadati</taxon>
        <taxon>Pseudomonadota</taxon>
        <taxon>Betaproteobacteria</taxon>
        <taxon>Burkholderiales</taxon>
        <taxon>Alcaligenaceae</taxon>
        <taxon>Bordetella</taxon>
    </lineage>
</organism>
<dbReference type="RefSeq" id="WP_066670514.1">
    <property type="nucleotide sequence ID" value="NZ_CP016171.1"/>
</dbReference>
<sequence>MAIDGEPKDGDYVRYIEALINRGQAAPGQVMGKARGVPSASPPPSPGEVVRDAAPAGAARDFPPGFGQPVPASPGIPRPFSWGRGAGSKASSAPRDANPASDATLAGRAARRRGAFAVAIVAIAIAWQAMRMLYDALRQPDFDPHALIPVAFLLVFAGMLWRAARSGRAQGKQPPARLPPLTTVSHNGPDKAGR</sequence>
<feature type="transmembrane region" description="Helical" evidence="2">
    <location>
        <begin position="115"/>
        <end position="134"/>
    </location>
</feature>
<keyword evidence="2" id="KW-0812">Transmembrane</keyword>
<protein>
    <submittedName>
        <fullName evidence="3">Uncharacterized protein</fullName>
    </submittedName>
</protein>
<feature type="region of interest" description="Disordered" evidence="1">
    <location>
        <begin position="168"/>
        <end position="194"/>
    </location>
</feature>
<dbReference type="STRING" id="463025.BAU08_16490"/>
<accession>A0A193FYA7</accession>
<dbReference type="Proteomes" id="UP000092213">
    <property type="component" value="Chromosome"/>
</dbReference>
<proteinExistence type="predicted"/>
<evidence type="ECO:0000313" key="3">
    <source>
        <dbReference type="EMBL" id="ANN72737.1"/>
    </source>
</evidence>
<evidence type="ECO:0000313" key="4">
    <source>
        <dbReference type="Proteomes" id="UP000092213"/>
    </source>
</evidence>
<keyword evidence="2" id="KW-1133">Transmembrane helix</keyword>
<dbReference type="AlphaFoldDB" id="A0A193FYA7"/>
<evidence type="ECO:0000256" key="1">
    <source>
        <dbReference type="SAM" id="MobiDB-lite"/>
    </source>
</evidence>
<keyword evidence="2" id="KW-0472">Membrane</keyword>
<gene>
    <name evidence="3" type="ORF">BAU08_16490</name>
</gene>
<name>A0A193FYA7_9BORD</name>
<reference evidence="3 4" key="1">
    <citation type="submission" date="2016-06" db="EMBL/GenBank/DDBJ databases">
        <title>Complete genome sequences of Bordetella bronchialis and Bordetella flabilis.</title>
        <authorList>
            <person name="LiPuma J.J."/>
            <person name="Spilker T."/>
        </authorList>
    </citation>
    <scope>NUCLEOTIDE SEQUENCE [LARGE SCALE GENOMIC DNA]</scope>
    <source>
        <strain evidence="3 4">AU17976</strain>
    </source>
</reference>
<feature type="transmembrane region" description="Helical" evidence="2">
    <location>
        <begin position="146"/>
        <end position="164"/>
    </location>
</feature>